<gene>
    <name evidence="8" type="ORF">UA08_04990</name>
</gene>
<dbReference type="InterPro" id="IPR054710">
    <property type="entry name" value="Tri101-like_N"/>
</dbReference>
<protein>
    <recommendedName>
        <fullName evidence="7">Fe2OG dioxygenase domain-containing protein</fullName>
    </recommendedName>
</protein>
<accession>A0A225AE67</accession>
<dbReference type="RefSeq" id="XP_020119653.1">
    <property type="nucleotide sequence ID" value="XM_020267785.1"/>
</dbReference>
<dbReference type="Pfam" id="PF14226">
    <property type="entry name" value="DIOX_N"/>
    <property type="match status" value="1"/>
</dbReference>
<dbReference type="EMBL" id="LFMY01000007">
    <property type="protein sequence ID" value="OKL59532.1"/>
    <property type="molecule type" value="Genomic_DNA"/>
</dbReference>
<sequence length="1199" mass="131041">MDISIPIQGPPFDLTLSHWDRLFPPTHSRRVLCFRLTPDADKYQIVNWLHIALHHTVQRVPFLAGSIVPFSSEEDNRPWLRNLSPNGSAYLDVKDLSGELNYDKLAATNFDPSLLDADKLCSLPRVAYVQDDPVDVCRFRANFIDGGLLLVVSIIHIVADGRGVSEIIRMFASNLRKAQAGKLGHPLERSTSTYISDRTLLVTGNIISGNIDRHAAWTASNFNAHANIADVETSCRTFRISVQALSTLKKTATATSDGADDWVSTGDAIAGLIWRSIMTARHRAGLLARDATTHLTQPVDCRSHLRLPEPYFGNTLYMTKASVPFSIFKDPEIGLCKAARMVRADIQAVTADEFRDLVGYAERTEKESHTRLGIIEDLPTGGLILTTHFKFAMHQIDFGPAFGDGHISAFRVPAKGSMAGAVYVLPQLPDGSCEFVVTESMSTLKYLLEDEFFARFAAEATQALDTNVNLVLPERNLRPAALPHNIFNSGNTKTLSTMLVSTIPAPHGGTIQIIQLARGSAKNAISPQLLHELNREIESIYDESKTNSTRALIIASAVDDVFCAGADLKERQAMTLKETHLFLASLRSAFSRLSHLPIPSIACLSGMALGGGLELALCCQLRVFSPNATVGLPETRLAIIPGAGGTYRLPALVGLSHAHDLILTGRKVPAQEAAGMGLCNRLVATDPNDSRETERLLTLDAGIELAQEITKGGPDAVRQAVRALQRTSEAAEIAAHSSLLRSTQYIEALQAFKEKRLPVFRVESQPEKARLPATGWNHMVRSMEKYQSVMSISLLTCFTMGMGVMFYRQARVSTGTVASCTSATLKQPKVAVKRHKSPSGEPFQLGSSHHIDKTRSIFEEMPSATPINPIVPTIDIAPFLLDPYSPSGQEVISSVRSACKKTGFFQVTGHGLPEELQRALFRAAARFFALSLDEKSKLDARTTIGRRGYDVLASQTYDAGVLPDLKEGFYVGHDVPLDDEKVLAKRFFMGPNVWPEETVLGADAFRDHVEAYFSAIHALALKVLDLVARTLPYYCPDIFADFTTGHTVAVLRMLHYPPTPPQSASPDKYGKKIPRQYGAGAHTDFGAITLLLQDGHAGLEVLDPVTSEFVEVNPSPSAFVFNVGDMLSFWTGGEYKSSVHRVINKAPTDRYSAAFFYDGALDCPLVPLDGSSQGTTEGGVYTVEKHMIKRISESYAAGK</sequence>
<evidence type="ECO:0000313" key="8">
    <source>
        <dbReference type="EMBL" id="OKL59532.1"/>
    </source>
</evidence>
<dbReference type="InterPro" id="IPR027443">
    <property type="entry name" value="IPNS-like_sf"/>
</dbReference>
<dbReference type="InterPro" id="IPR001753">
    <property type="entry name" value="Enoyl-CoA_hydra/iso"/>
</dbReference>
<dbReference type="Gene3D" id="2.60.120.330">
    <property type="entry name" value="B-lactam Antibiotic, Isopenicillin N Synthase, Chain"/>
    <property type="match status" value="1"/>
</dbReference>
<keyword evidence="3" id="KW-0843">Virulence</keyword>
<evidence type="ECO:0000256" key="1">
    <source>
        <dbReference type="ARBA" id="ARBA00005254"/>
    </source>
</evidence>
<evidence type="ECO:0000313" key="9">
    <source>
        <dbReference type="Proteomes" id="UP000214365"/>
    </source>
</evidence>
<dbReference type="InterPro" id="IPR044861">
    <property type="entry name" value="IPNS-like_FE2OG_OXY"/>
</dbReference>
<dbReference type="GO" id="GO:0006635">
    <property type="term" value="P:fatty acid beta-oxidation"/>
    <property type="evidence" value="ECO:0007669"/>
    <property type="project" value="TreeGrafter"/>
</dbReference>
<dbReference type="PROSITE" id="PS51471">
    <property type="entry name" value="FE2OG_OXY"/>
    <property type="match status" value="1"/>
</dbReference>
<evidence type="ECO:0000256" key="2">
    <source>
        <dbReference type="ARBA" id="ARBA00022679"/>
    </source>
</evidence>
<comment type="caution">
    <text evidence="8">The sequence shown here is derived from an EMBL/GenBank/DDBJ whole genome shotgun (WGS) entry which is preliminary data.</text>
</comment>
<dbReference type="FunFam" id="3.90.226.10:FF:000058">
    <property type="entry name" value="Enoyl-CoA hydratase/isomerase family protein"/>
    <property type="match status" value="1"/>
</dbReference>
<evidence type="ECO:0000256" key="5">
    <source>
        <dbReference type="ARBA" id="ARBA00023315"/>
    </source>
</evidence>
<reference evidence="8 9" key="1">
    <citation type="submission" date="2015-06" db="EMBL/GenBank/DDBJ databases">
        <title>Talaromyces atroroseus IBT 11181 draft genome.</title>
        <authorList>
            <person name="Rasmussen K.B."/>
            <person name="Rasmussen S."/>
            <person name="Petersen B."/>
            <person name="Sicheritz-Ponten T."/>
            <person name="Mortensen U.H."/>
            <person name="Thrane U."/>
        </authorList>
    </citation>
    <scope>NUCLEOTIDE SEQUENCE [LARGE SCALE GENOMIC DNA]</scope>
    <source>
        <strain evidence="8 9">IBT 11181</strain>
    </source>
</reference>
<name>A0A225AE67_TALAT</name>
<dbReference type="InterPro" id="IPR023213">
    <property type="entry name" value="CAT-like_dom_sf"/>
</dbReference>
<dbReference type="GO" id="GO:0016829">
    <property type="term" value="F:lyase activity"/>
    <property type="evidence" value="ECO:0007669"/>
    <property type="project" value="UniProtKB-KW"/>
</dbReference>
<keyword evidence="5" id="KW-0012">Acyltransferase</keyword>
<dbReference type="PROSITE" id="PS00166">
    <property type="entry name" value="ENOYL_COA_HYDRATASE"/>
    <property type="match status" value="1"/>
</dbReference>
<dbReference type="SUPFAM" id="SSF52096">
    <property type="entry name" value="ClpP/crotonase"/>
    <property type="match status" value="1"/>
</dbReference>
<dbReference type="AlphaFoldDB" id="A0A225AE67"/>
<dbReference type="PANTHER" id="PTHR11941:SF171">
    <property type="entry name" value="SD19268P"/>
    <property type="match status" value="1"/>
</dbReference>
<comment type="similarity">
    <text evidence="1 6">Belongs to the enoyl-CoA hydratase/isomerase family.</text>
</comment>
<organism evidence="8 9">
    <name type="scientific">Talaromyces atroroseus</name>
    <dbReference type="NCBI Taxonomy" id="1441469"/>
    <lineage>
        <taxon>Eukaryota</taxon>
        <taxon>Fungi</taxon>
        <taxon>Dikarya</taxon>
        <taxon>Ascomycota</taxon>
        <taxon>Pezizomycotina</taxon>
        <taxon>Eurotiomycetes</taxon>
        <taxon>Eurotiomycetidae</taxon>
        <taxon>Eurotiales</taxon>
        <taxon>Trichocomaceae</taxon>
        <taxon>Talaromyces</taxon>
        <taxon>Talaromyces sect. Trachyspermi</taxon>
    </lineage>
</organism>
<keyword evidence="9" id="KW-1185">Reference proteome</keyword>
<dbReference type="GO" id="GO:0005739">
    <property type="term" value="C:mitochondrion"/>
    <property type="evidence" value="ECO:0007669"/>
    <property type="project" value="TreeGrafter"/>
</dbReference>
<evidence type="ECO:0000256" key="4">
    <source>
        <dbReference type="ARBA" id="ARBA00023239"/>
    </source>
</evidence>
<dbReference type="STRING" id="1441469.A0A225AE67"/>
<proteinExistence type="inferred from homology"/>
<dbReference type="GeneID" id="31004746"/>
<keyword evidence="2" id="KW-0808">Transferase</keyword>
<dbReference type="Proteomes" id="UP000214365">
    <property type="component" value="Unassembled WGS sequence"/>
</dbReference>
<dbReference type="Pfam" id="PF22664">
    <property type="entry name" value="TRI-like_N"/>
    <property type="match status" value="1"/>
</dbReference>
<dbReference type="InterPro" id="IPR018376">
    <property type="entry name" value="Enoyl-CoA_hyd/isom_CS"/>
</dbReference>
<dbReference type="OrthoDB" id="1862401at2759"/>
<dbReference type="GO" id="GO:0044283">
    <property type="term" value="P:small molecule biosynthetic process"/>
    <property type="evidence" value="ECO:0007669"/>
    <property type="project" value="UniProtKB-ARBA"/>
</dbReference>
<dbReference type="Pfam" id="PF03171">
    <property type="entry name" value="2OG-FeII_Oxy"/>
    <property type="match status" value="1"/>
</dbReference>
<evidence type="ECO:0000256" key="3">
    <source>
        <dbReference type="ARBA" id="ARBA00023026"/>
    </source>
</evidence>
<keyword evidence="4" id="KW-0456">Lyase</keyword>
<dbReference type="Pfam" id="PF00378">
    <property type="entry name" value="ECH_1"/>
    <property type="match status" value="1"/>
</dbReference>
<dbReference type="InterPro" id="IPR005123">
    <property type="entry name" value="Oxoglu/Fe-dep_dioxygenase_dom"/>
</dbReference>
<feature type="domain" description="Fe2OG dioxygenase" evidence="7">
    <location>
        <begin position="1047"/>
        <end position="1159"/>
    </location>
</feature>
<evidence type="ECO:0000256" key="6">
    <source>
        <dbReference type="RuleBase" id="RU003707"/>
    </source>
</evidence>
<dbReference type="Gene3D" id="3.90.226.10">
    <property type="entry name" value="2-enoyl-CoA Hydratase, Chain A, domain 1"/>
    <property type="match status" value="1"/>
</dbReference>
<dbReference type="SUPFAM" id="SSF51197">
    <property type="entry name" value="Clavaminate synthase-like"/>
    <property type="match status" value="1"/>
</dbReference>
<evidence type="ECO:0000259" key="7">
    <source>
        <dbReference type="PROSITE" id="PS51471"/>
    </source>
</evidence>
<dbReference type="GO" id="GO:0016746">
    <property type="term" value="F:acyltransferase activity"/>
    <property type="evidence" value="ECO:0007669"/>
    <property type="project" value="UniProtKB-KW"/>
</dbReference>
<dbReference type="PANTHER" id="PTHR11941">
    <property type="entry name" value="ENOYL-COA HYDRATASE-RELATED"/>
    <property type="match status" value="1"/>
</dbReference>
<dbReference type="InterPro" id="IPR026992">
    <property type="entry name" value="DIOX_N"/>
</dbReference>
<dbReference type="InterPro" id="IPR029045">
    <property type="entry name" value="ClpP/crotonase-like_dom_sf"/>
</dbReference>
<dbReference type="CDD" id="cd06558">
    <property type="entry name" value="crotonase-like"/>
    <property type="match status" value="1"/>
</dbReference>
<dbReference type="Gene3D" id="3.30.559.10">
    <property type="entry name" value="Chloramphenicol acetyltransferase-like domain"/>
    <property type="match status" value="2"/>
</dbReference>